<proteinExistence type="inferred from homology"/>
<comment type="similarity">
    <text evidence="1">Belongs to the ice-binding protein family.</text>
</comment>
<feature type="region of interest" description="Disordered" evidence="3">
    <location>
        <begin position="327"/>
        <end position="350"/>
    </location>
</feature>
<dbReference type="InterPro" id="IPR052660">
    <property type="entry name" value="Erythrocyte_Invasion_ImmMod"/>
</dbReference>
<protein>
    <recommendedName>
        <fullName evidence="7">DUF3494 domain-containing protein</fullName>
    </recommendedName>
</protein>
<organism evidence="5 6">
    <name type="scientific">Capronia coronata CBS 617.96</name>
    <dbReference type="NCBI Taxonomy" id="1182541"/>
    <lineage>
        <taxon>Eukaryota</taxon>
        <taxon>Fungi</taxon>
        <taxon>Dikarya</taxon>
        <taxon>Ascomycota</taxon>
        <taxon>Pezizomycotina</taxon>
        <taxon>Eurotiomycetes</taxon>
        <taxon>Chaetothyriomycetidae</taxon>
        <taxon>Chaetothyriales</taxon>
        <taxon>Herpotrichiellaceae</taxon>
        <taxon>Capronia</taxon>
    </lineage>
</organism>
<dbReference type="PANTHER" id="PTHR16021:SF13">
    <property type="entry name" value="ETS DOMAIN-CONTAINING PROTEIN-RELATED"/>
    <property type="match status" value="1"/>
</dbReference>
<evidence type="ECO:0000256" key="2">
    <source>
        <dbReference type="ARBA" id="ARBA00022729"/>
    </source>
</evidence>
<dbReference type="RefSeq" id="XP_007724232.1">
    <property type="nucleotide sequence ID" value="XM_007726042.1"/>
</dbReference>
<feature type="chain" id="PRO_5004932714" description="DUF3494 domain-containing protein" evidence="4">
    <location>
        <begin position="26"/>
        <end position="402"/>
    </location>
</feature>
<comment type="caution">
    <text evidence="5">The sequence shown here is derived from an EMBL/GenBank/DDBJ whole genome shotgun (WGS) entry which is preliminary data.</text>
</comment>
<evidence type="ECO:0000313" key="6">
    <source>
        <dbReference type="Proteomes" id="UP000019484"/>
    </source>
</evidence>
<dbReference type="HOGENOM" id="CLU_685111_0_0_1"/>
<dbReference type="AlphaFoldDB" id="W9YG34"/>
<dbReference type="Pfam" id="PF11999">
    <property type="entry name" value="Ice_binding"/>
    <property type="match status" value="1"/>
</dbReference>
<dbReference type="GeneID" id="19160031"/>
<dbReference type="EMBL" id="AMWN01000004">
    <property type="protein sequence ID" value="EXJ88226.1"/>
    <property type="molecule type" value="Genomic_DNA"/>
</dbReference>
<dbReference type="OrthoDB" id="4161056at2759"/>
<evidence type="ECO:0008006" key="7">
    <source>
        <dbReference type="Google" id="ProtNLM"/>
    </source>
</evidence>
<dbReference type="STRING" id="1182541.W9YG34"/>
<name>W9YG34_9EURO</name>
<evidence type="ECO:0000313" key="5">
    <source>
        <dbReference type="EMBL" id="EXJ88226.1"/>
    </source>
</evidence>
<reference evidence="5 6" key="1">
    <citation type="submission" date="2013-03" db="EMBL/GenBank/DDBJ databases">
        <title>The Genome Sequence of Capronia coronata CBS 617.96.</title>
        <authorList>
            <consortium name="The Broad Institute Genomics Platform"/>
            <person name="Cuomo C."/>
            <person name="de Hoog S."/>
            <person name="Gorbushina A."/>
            <person name="Walker B."/>
            <person name="Young S.K."/>
            <person name="Zeng Q."/>
            <person name="Gargeya S."/>
            <person name="Fitzgerald M."/>
            <person name="Haas B."/>
            <person name="Abouelleil A."/>
            <person name="Allen A.W."/>
            <person name="Alvarado L."/>
            <person name="Arachchi H.M."/>
            <person name="Berlin A.M."/>
            <person name="Chapman S.B."/>
            <person name="Gainer-Dewar J."/>
            <person name="Goldberg J."/>
            <person name="Griggs A."/>
            <person name="Gujja S."/>
            <person name="Hansen M."/>
            <person name="Howarth C."/>
            <person name="Imamovic A."/>
            <person name="Ireland A."/>
            <person name="Larimer J."/>
            <person name="McCowan C."/>
            <person name="Murphy C."/>
            <person name="Pearson M."/>
            <person name="Poon T.W."/>
            <person name="Priest M."/>
            <person name="Roberts A."/>
            <person name="Saif S."/>
            <person name="Shea T."/>
            <person name="Sisk P."/>
            <person name="Sykes S."/>
            <person name="Wortman J."/>
            <person name="Nusbaum C."/>
            <person name="Birren B."/>
        </authorList>
    </citation>
    <scope>NUCLEOTIDE SEQUENCE [LARGE SCALE GENOMIC DNA]</scope>
    <source>
        <strain evidence="5 6">CBS 617.96</strain>
    </source>
</reference>
<dbReference type="InterPro" id="IPR021884">
    <property type="entry name" value="Ice-bd_prot"/>
</dbReference>
<keyword evidence="6" id="KW-1185">Reference proteome</keyword>
<sequence length="402" mass="40559">MRRMAICTRSLLLFGLAFVTINAQAVDLGTAAQFAVLGASAVTNTGASVLNGDLGIYPGTALSGFPPGVVNGDTHNADAVAQTAQNDATAAYNVAAALPYPAGNDLTGQDLGGQTLVPGVYHYDTSAGLTGTLTLDGQGNPNSVFVFQMGSTLITGAGATVALTNGAQACNVFWQVGSSATLAAGTSLVGNVLALASISVDSGETNAGGLYALTGAVTLIGDTINAQPLCANNPAATTTTSITTSTALPSTTTPVATTTTTPIATTTTPVTTTPVATTTVPTTTVPTTTVPATTVPATTVPTTTVPTTTVPATTVPTTTVPTTTVPATTVPTTTVPTTTVPTTTVPTTTVPTTTVPTTTVPTTTHHCAYNGLFNYHNILLDDHLLVYYLHHENVLFYYILHD</sequence>
<dbReference type="Proteomes" id="UP000019484">
    <property type="component" value="Unassembled WGS sequence"/>
</dbReference>
<dbReference type="eggNOG" id="ENOG502SDY2">
    <property type="taxonomic scope" value="Eukaryota"/>
</dbReference>
<evidence type="ECO:0000256" key="4">
    <source>
        <dbReference type="SAM" id="SignalP"/>
    </source>
</evidence>
<evidence type="ECO:0000256" key="1">
    <source>
        <dbReference type="ARBA" id="ARBA00005445"/>
    </source>
</evidence>
<dbReference type="PANTHER" id="PTHR16021">
    <property type="entry name" value="MANSC DOMAIN CONTAINING PROTEIN 1"/>
    <property type="match status" value="1"/>
</dbReference>
<evidence type="ECO:0000256" key="3">
    <source>
        <dbReference type="SAM" id="MobiDB-lite"/>
    </source>
</evidence>
<feature type="signal peptide" evidence="4">
    <location>
        <begin position="1"/>
        <end position="25"/>
    </location>
</feature>
<keyword evidence="2 4" id="KW-0732">Signal</keyword>
<gene>
    <name evidence="5" type="ORF">A1O1_05156</name>
</gene>
<accession>W9YG34</accession>